<dbReference type="PANTHER" id="PTHR42870">
    <property type="entry name" value="ACETYL-COA C-ACETYLTRANSFERASE"/>
    <property type="match status" value="1"/>
</dbReference>
<dbReference type="SUPFAM" id="SSF50249">
    <property type="entry name" value="Nucleic acid-binding proteins"/>
    <property type="match status" value="1"/>
</dbReference>
<dbReference type="InterPro" id="IPR002878">
    <property type="entry name" value="ChsH2_C"/>
</dbReference>
<evidence type="ECO:0000313" key="4">
    <source>
        <dbReference type="EMBL" id="MDV2478399.1"/>
    </source>
</evidence>
<dbReference type="InterPro" id="IPR012340">
    <property type="entry name" value="NA-bd_OB-fold"/>
</dbReference>
<evidence type="ECO:0000259" key="1">
    <source>
        <dbReference type="Pfam" id="PF01796"/>
    </source>
</evidence>
<accession>A0ABU3WXX8</accession>
<evidence type="ECO:0000259" key="3">
    <source>
        <dbReference type="Pfam" id="PF22691"/>
    </source>
</evidence>
<dbReference type="SUPFAM" id="SSF53901">
    <property type="entry name" value="Thiolase-like"/>
    <property type="match status" value="2"/>
</dbReference>
<gene>
    <name evidence="4" type="ORF">F8M49_28680</name>
</gene>
<feature type="domain" description="Thiolase C-terminal" evidence="3">
    <location>
        <begin position="468"/>
        <end position="588"/>
    </location>
</feature>
<protein>
    <recommendedName>
        <fullName evidence="6">3-ketoacyl-CoA thiolase</fullName>
    </recommendedName>
</protein>
<dbReference type="InterPro" id="IPR022002">
    <property type="entry name" value="ChsH2_Znr"/>
</dbReference>
<dbReference type="Proteomes" id="UP001275440">
    <property type="component" value="Unassembled WGS sequence"/>
</dbReference>
<evidence type="ECO:0008006" key="6">
    <source>
        <dbReference type="Google" id="ProtNLM"/>
    </source>
</evidence>
<dbReference type="Pfam" id="PF22691">
    <property type="entry name" value="Thiolase_C_1"/>
    <property type="match status" value="1"/>
</dbReference>
<dbReference type="CDD" id="cd00829">
    <property type="entry name" value="SCP-x_thiolase"/>
    <property type="match status" value="1"/>
</dbReference>
<feature type="domain" description="ChsH2 C-terminal OB-fold" evidence="1">
    <location>
        <begin position="112"/>
        <end position="178"/>
    </location>
</feature>
<proteinExistence type="predicted"/>
<dbReference type="InterPro" id="IPR055140">
    <property type="entry name" value="Thiolase_C_2"/>
</dbReference>
<evidence type="ECO:0000313" key="5">
    <source>
        <dbReference type="Proteomes" id="UP001275440"/>
    </source>
</evidence>
<sequence length="592" mass="64253">MRMIWLNSNQCFELPIPRRNPVGSNLTRGDRRHRIAIDDHHYLHYRQRDTDRGAHMSPTPLKPLPLPDNITTGYWEAARAGRLAVQYCPGCARYVHLPADVCPRCDTPDLQWHPVSGRATLYSYTVVHDAPAPGFADSLPYIVGVAELEEQSGLLITTNLVDVDPGDLRIGLDLDVMFDELAPRHHRAPVPPQEGLTMWDYRDKVAIAGIGYTELIRRNPRTLASLTVEATDAALSDSGLSREDIDGLATTPTMPVYGGEKGNQDGIDVVTPAYLAGALKIRDQITWLGNTSPMVTHAAIDAINALVAGACTHVVLYRALHMPQGRYSNFTSTHASGKDQFFAPYGFSIPAAWAATVARRYLETSGATRESFANFVVDNRERAHLNPNSYFRGKTLTRDEYLTSRMVADPITMLDCDLPVDGAVAIVLTRADRARDLRNPPAMISGYATSNHVGATGVPMTLEDIRAGAHATGERLWAAAGIDRGDIDIAQLYDGFSIFTYTWLEGLGFCGAGDAAGFIDDGNARPTGSLPLNTGGGCLAEGRLHGMTQLTEAAYQVTGRAGQRQIPDARRSVVTVSNGLAGSTAFVISADR</sequence>
<dbReference type="Pfam" id="PF12172">
    <property type="entry name" value="zf-ChsH2"/>
    <property type="match status" value="1"/>
</dbReference>
<comment type="caution">
    <text evidence="4">The sequence shown here is derived from an EMBL/GenBank/DDBJ whole genome shotgun (WGS) entry which is preliminary data.</text>
</comment>
<evidence type="ECO:0000259" key="2">
    <source>
        <dbReference type="Pfam" id="PF12172"/>
    </source>
</evidence>
<organism evidence="4 5">
    <name type="scientific">Rhodococcus zopfii</name>
    <dbReference type="NCBI Taxonomy" id="43772"/>
    <lineage>
        <taxon>Bacteria</taxon>
        <taxon>Bacillati</taxon>
        <taxon>Actinomycetota</taxon>
        <taxon>Actinomycetes</taxon>
        <taxon>Mycobacteriales</taxon>
        <taxon>Nocardiaceae</taxon>
        <taxon>Rhodococcus</taxon>
    </lineage>
</organism>
<dbReference type="Pfam" id="PF01796">
    <property type="entry name" value="OB_ChsH2_C"/>
    <property type="match status" value="1"/>
</dbReference>
<dbReference type="Gene3D" id="6.10.30.10">
    <property type="match status" value="1"/>
</dbReference>
<dbReference type="Gene3D" id="3.40.47.10">
    <property type="match status" value="1"/>
</dbReference>
<dbReference type="InterPro" id="IPR016039">
    <property type="entry name" value="Thiolase-like"/>
</dbReference>
<name>A0ABU3WXX8_9NOCA</name>
<feature type="domain" description="ChsH2 rubredoxin-like zinc ribbon" evidence="2">
    <location>
        <begin position="75"/>
        <end position="110"/>
    </location>
</feature>
<keyword evidence="5" id="KW-1185">Reference proteome</keyword>
<reference evidence="4 5" key="1">
    <citation type="submission" date="2019-10" db="EMBL/GenBank/DDBJ databases">
        <title>Draft Genome Assembly of Rhodococcus zopfii DSM44189.</title>
        <authorList>
            <person name="Sutton J.M."/>
            <person name="Akob D.M."/>
            <person name="Bushman T.J."/>
        </authorList>
    </citation>
    <scope>NUCLEOTIDE SEQUENCE [LARGE SCALE GENOMIC DNA]</scope>
    <source>
        <strain evidence="4 5">DSM 44189</strain>
    </source>
</reference>
<dbReference type="EMBL" id="WBMO01000005">
    <property type="protein sequence ID" value="MDV2478399.1"/>
    <property type="molecule type" value="Genomic_DNA"/>
</dbReference>
<dbReference type="PANTHER" id="PTHR42870:SF1">
    <property type="entry name" value="NON-SPECIFIC LIPID-TRANSFER PROTEIN-LIKE 2"/>
    <property type="match status" value="1"/>
</dbReference>